<feature type="transmembrane region" description="Helical" evidence="6">
    <location>
        <begin position="28"/>
        <end position="48"/>
    </location>
</feature>
<name>A0ABP9T5J9_9ACTN</name>
<evidence type="ECO:0000256" key="6">
    <source>
        <dbReference type="SAM" id="Phobius"/>
    </source>
</evidence>
<organism evidence="8 9">
    <name type="scientific">Streptomyces thinghirensis</name>
    <dbReference type="NCBI Taxonomy" id="551547"/>
    <lineage>
        <taxon>Bacteria</taxon>
        <taxon>Bacillati</taxon>
        <taxon>Actinomycetota</taxon>
        <taxon>Actinomycetes</taxon>
        <taxon>Kitasatosporales</taxon>
        <taxon>Streptomycetaceae</taxon>
        <taxon>Streptomyces</taxon>
    </lineage>
</organism>
<evidence type="ECO:0000256" key="3">
    <source>
        <dbReference type="ARBA" id="ARBA00022692"/>
    </source>
</evidence>
<keyword evidence="3 6" id="KW-0812">Transmembrane</keyword>
<dbReference type="InterPro" id="IPR038766">
    <property type="entry name" value="Membrane_comp_ABC_pdt"/>
</dbReference>
<feature type="transmembrane region" description="Helical" evidence="6">
    <location>
        <begin position="198"/>
        <end position="222"/>
    </location>
</feature>
<dbReference type="PANTHER" id="PTHR30287:SF1">
    <property type="entry name" value="INNER MEMBRANE PROTEIN"/>
    <property type="match status" value="1"/>
</dbReference>
<dbReference type="InterPro" id="IPR003838">
    <property type="entry name" value="ABC3_permease_C"/>
</dbReference>
<keyword evidence="2" id="KW-1003">Cell membrane</keyword>
<dbReference type="Pfam" id="PF02687">
    <property type="entry name" value="FtsX"/>
    <property type="match status" value="2"/>
</dbReference>
<evidence type="ECO:0000313" key="9">
    <source>
        <dbReference type="Proteomes" id="UP001499878"/>
    </source>
</evidence>
<evidence type="ECO:0000259" key="7">
    <source>
        <dbReference type="Pfam" id="PF02687"/>
    </source>
</evidence>
<evidence type="ECO:0000256" key="4">
    <source>
        <dbReference type="ARBA" id="ARBA00022989"/>
    </source>
</evidence>
<proteinExistence type="predicted"/>
<comment type="caution">
    <text evidence="8">The sequence shown here is derived from an EMBL/GenBank/DDBJ whole genome shotgun (WGS) entry which is preliminary data.</text>
</comment>
<keyword evidence="5 6" id="KW-0472">Membrane</keyword>
<evidence type="ECO:0000256" key="1">
    <source>
        <dbReference type="ARBA" id="ARBA00004651"/>
    </source>
</evidence>
<protein>
    <submittedName>
        <fullName evidence="8">ABC transporter permease</fullName>
    </submittedName>
</protein>
<evidence type="ECO:0000256" key="2">
    <source>
        <dbReference type="ARBA" id="ARBA00022475"/>
    </source>
</evidence>
<accession>A0ABP9T5J9</accession>
<feature type="transmembrane region" description="Helical" evidence="6">
    <location>
        <begin position="296"/>
        <end position="317"/>
    </location>
</feature>
<keyword evidence="9" id="KW-1185">Reference proteome</keyword>
<feature type="transmembrane region" description="Helical" evidence="6">
    <location>
        <begin position="743"/>
        <end position="765"/>
    </location>
</feature>
<feature type="transmembrane region" description="Helical" evidence="6">
    <location>
        <begin position="417"/>
        <end position="438"/>
    </location>
</feature>
<evidence type="ECO:0000256" key="5">
    <source>
        <dbReference type="ARBA" id="ARBA00023136"/>
    </source>
</evidence>
<comment type="subcellular location">
    <subcellularLocation>
        <location evidence="1">Cell membrane</location>
        <topology evidence="1">Multi-pass membrane protein</topology>
    </subcellularLocation>
</comment>
<feature type="transmembrane region" description="Helical" evidence="6">
    <location>
        <begin position="254"/>
        <end position="276"/>
    </location>
</feature>
<keyword evidence="4 6" id="KW-1133">Transmembrane helix</keyword>
<feature type="domain" description="ABC3 transporter permease C-terminal" evidence="7">
    <location>
        <begin position="661"/>
        <end position="771"/>
    </location>
</feature>
<reference evidence="9" key="1">
    <citation type="journal article" date="2019" name="Int. J. Syst. Evol. Microbiol.">
        <title>The Global Catalogue of Microorganisms (GCM) 10K type strain sequencing project: providing services to taxonomists for standard genome sequencing and annotation.</title>
        <authorList>
            <consortium name="The Broad Institute Genomics Platform"/>
            <consortium name="The Broad Institute Genome Sequencing Center for Infectious Disease"/>
            <person name="Wu L."/>
            <person name="Ma J."/>
        </authorList>
    </citation>
    <scope>NUCLEOTIDE SEQUENCE [LARGE SCALE GENOMIC DNA]</scope>
    <source>
        <strain evidence="9">JCM 18306</strain>
    </source>
</reference>
<sequence length="780" mass="82643">MSVRQWARDLAMGARFAFTGGREGWTRAVLTAVGVGLGVALLLLTTAIPNALAVRHDREAARTDITFSSEQLPKADDTLVVAEVGSDFRDDSVRGRALDPEGPRAPLPPGVEKFPAVGEMVVSPALKKLLESDSGALLRERLPDRIVGTIGESGLIGSAELAFYRGADDLAPHIDGGSIARIDRFGNPNPSSERSDPVLLLLILVVFAVLLTPVAVFIAAAVRFGGERRDRRLAALRLVGSDGGMTRRIAAGEAMAGAVLGLVFGAVFFMIGRRLAGTAEVFRISVFPSYLNPSPLLALLVGVAVPAAAVLVTLFALRGVVIEPLGVVRAGRPARRRLWWRLLLPLAGLAMLYPMIGNGRDNGDFNQYLVTGGVVLLLVGVTALLPWIVETVVARLGSGGVAWQLAVRRLQMSSGTAARMVNGIAVAVAGAIALQMLFVGVDDDYTRSTGRDLAQAQMEVVLPSDLLVATAADKLRDTKGVNAVYGYSEGYLGDRRKDPEHGTTVTVGDCASLRAMARIDSCTDGDVFAVHGAEWDGEEDMAKLAAPGRKFYVDPSYEGVPKSKEIPWTVPQGVKAAKPRKGLLAGTDRGGFLFTPKAMPDALAPALTGHAFLKLDESVADVHDRVRTAAAGIDPLADTVTWAETERVGRFDAIRTGLFVGAACVLALIGVSLLVSQLEQLRERKKLLSALVAFGTRRRTLSLSVLWQTAIPIALGLLLATVVGLTLGTVLLKMTNTPVGVDWAGVLTMTGIGAAVVLAVTLFSLPPLLRLMRPEGLRTE</sequence>
<dbReference type="EMBL" id="BAABJR010000006">
    <property type="protein sequence ID" value="GAA5208654.1"/>
    <property type="molecule type" value="Genomic_DNA"/>
</dbReference>
<feature type="transmembrane region" description="Helical" evidence="6">
    <location>
        <begin position="705"/>
        <end position="731"/>
    </location>
</feature>
<gene>
    <name evidence="8" type="ORF">GCM10023323_29040</name>
</gene>
<feature type="transmembrane region" description="Helical" evidence="6">
    <location>
        <begin position="368"/>
        <end position="389"/>
    </location>
</feature>
<feature type="domain" description="ABC3 transporter permease C-terminal" evidence="7">
    <location>
        <begin position="205"/>
        <end position="318"/>
    </location>
</feature>
<dbReference type="Proteomes" id="UP001499878">
    <property type="component" value="Unassembled WGS sequence"/>
</dbReference>
<evidence type="ECO:0000313" key="8">
    <source>
        <dbReference type="EMBL" id="GAA5208654.1"/>
    </source>
</evidence>
<dbReference type="PANTHER" id="PTHR30287">
    <property type="entry name" value="MEMBRANE COMPONENT OF PREDICTED ABC SUPERFAMILY METABOLITE UPTAKE TRANSPORTER"/>
    <property type="match status" value="1"/>
</dbReference>
<dbReference type="RefSeq" id="WP_345630280.1">
    <property type="nucleotide sequence ID" value="NZ_BAABJR010000006.1"/>
</dbReference>
<feature type="transmembrane region" description="Helical" evidence="6">
    <location>
        <begin position="338"/>
        <end position="356"/>
    </location>
</feature>
<feature type="transmembrane region" description="Helical" evidence="6">
    <location>
        <begin position="657"/>
        <end position="676"/>
    </location>
</feature>